<dbReference type="GO" id="GO:0045910">
    <property type="term" value="P:negative regulation of DNA recombination"/>
    <property type="evidence" value="ECO:0007669"/>
    <property type="project" value="TreeGrafter"/>
</dbReference>
<dbReference type="Pfam" id="PF23109">
    <property type="entry name" value="ARCH_RTEL1"/>
    <property type="match status" value="1"/>
</dbReference>
<comment type="subcellular location">
    <subcellularLocation>
        <location evidence="1 17">Nucleus</location>
    </subcellularLocation>
</comment>
<dbReference type="InterPro" id="IPR014001">
    <property type="entry name" value="Helicase_ATP-bd"/>
</dbReference>
<sequence>MPLLDLNGVQVSFPFTPYPCQIDYMSKVLVCLQKNQNGVLESPTGTGKTLSLLCASLAWQESHKAQVELNKQTGLAAALSSSTLQSVDLNKISQSLQMATGSSWGSSEFLVPRIIYASRTHSQLSQAVQELKRTAYSHVKSSVIGSREQLCIHQQVQKLTNNTAKVHMCRAKVTARNCHFYNNIEEFKKKSEVRKVLGSVVDIEDLVKTGHKTKTCPYYMARELKSDSDIVFMPYNYLLDQKSRKAHGVELQGSIIIFDEAHNLEKICEESASFDLSSLDIATAIEETTKLTEKIAQLSGTEAEFSQVEASAILPDFNLEDIIRLKKTLLEIEEKLDTIEVTTSGKTLPGSFIFEFLSQVNITWSTKNSLIDVLDQMTSFLSNDEGNALLHTKGSGLSKISDCLKIVFNQEPNESMSVSSHQTILSQHFRVFIQKKEPNNNFKKKIDSWVTTNDEQDKKAERVLSYWCFSPGHTMKDLLAHGVKVIILTSGTLSPLESFTMEMQIPFPVQLENPHVIDTNQVWLGALCKGPDGAVLNSEYKNRSTEEYQNSLGNSIVNFARVVPNGLLIFFPSYPLMDQCVEKWKRSNVWNNISQYKPIVVEPKGKFAFTEVMDEFYSKVNDPSLNGAIFMAVCRGKVSEGLDFADHNGRAVMITGLPFPPMFDPRVKLKMEFLRDNASKFNGLSGQLWYRQQATRAVNQAIGRVIRHNKDYGAIILCDKRFSSLENRNALPLWVRHQAQIYNTFGPALRDIIKFFKEAEAKFPAPSKPVKTNKSTDSGIISGAFFEPSTSSKRPARIAIQYEKACDVPCHVPSLKSSEEEASIYEQYTAQKLKTAKKRTLLEALETSEDQNHGSKLQTVVTSGASSLPSLSQQPVAKLPGNQKKIKIKKTELVYAETEEETVKKVELVRSKMSLESCKEYVNEVKSVLNKETYRRFSEALVQYKKENDIHNMIPVLAEVFTTSPELHHLMQKFHRYVRPKDKDYFARTCFELTGIKIESNTNRYVASCSTKIDANRSTSAFSEPASLVRSVPAACDPSTSSTSQPGSNDVSKSKKAYRGYIPHYKNYIIMSSVNLHSDGNIRIKKNICHANPIYGDFCGQHSDMKKKVSFQYDDRATYQELVDCGVINPNDGIYTPDMFVYPRTWENSGRIFTSFPEGETILSTCIICKGAPVNGLRHECGAVCCFMCWKSKIFEVKIEVTLFLPLSSKGPSERKCPYPHCGARVKRKHLQQVMSADGGSGAR</sequence>
<dbReference type="AlphaFoldDB" id="A0AAD8F682"/>
<keyword evidence="9 17" id="KW-0408">Iron</keyword>
<dbReference type="GO" id="GO:0003677">
    <property type="term" value="F:DNA binding"/>
    <property type="evidence" value="ECO:0007669"/>
    <property type="project" value="UniProtKB-UniRule"/>
</dbReference>
<dbReference type="PANTHER" id="PTHR11472:SF34">
    <property type="entry name" value="REGULATOR OF TELOMERE ELONGATION HELICASE 1"/>
    <property type="match status" value="1"/>
</dbReference>
<keyword evidence="4 17" id="KW-0547">Nucleotide-binding</keyword>
<accession>A0AAD8F682</accession>
<dbReference type="SMART" id="SM00488">
    <property type="entry name" value="DEXDc2"/>
    <property type="match status" value="1"/>
</dbReference>
<evidence type="ECO:0000256" key="5">
    <source>
        <dbReference type="ARBA" id="ARBA00022763"/>
    </source>
</evidence>
<comment type="catalytic activity">
    <reaction evidence="15 17">
        <text>ATP + H2O = ADP + phosphate + H(+)</text>
        <dbReference type="Rhea" id="RHEA:13065"/>
        <dbReference type="ChEBI" id="CHEBI:15377"/>
        <dbReference type="ChEBI" id="CHEBI:15378"/>
        <dbReference type="ChEBI" id="CHEBI:30616"/>
        <dbReference type="ChEBI" id="CHEBI:43474"/>
        <dbReference type="ChEBI" id="CHEBI:456216"/>
    </reaction>
</comment>
<keyword evidence="3 17" id="KW-0479">Metal-binding</keyword>
<dbReference type="GO" id="GO:0003678">
    <property type="term" value="F:DNA helicase activity"/>
    <property type="evidence" value="ECO:0007669"/>
    <property type="project" value="UniProtKB-UniRule"/>
</dbReference>
<keyword evidence="11 17" id="KW-0238">DNA-binding</keyword>
<keyword evidence="8 17" id="KW-0067">ATP-binding</keyword>
<evidence type="ECO:0000313" key="20">
    <source>
        <dbReference type="EMBL" id="KAK0052158.1"/>
    </source>
</evidence>
<feature type="binding site" evidence="17">
    <location>
        <position position="216"/>
    </location>
    <ligand>
        <name>[4Fe-4S] cluster</name>
        <dbReference type="ChEBI" id="CHEBI:49883"/>
    </ligand>
</feature>
<dbReference type="GO" id="GO:1904430">
    <property type="term" value="P:negative regulation of t-circle formation"/>
    <property type="evidence" value="ECO:0007669"/>
    <property type="project" value="TreeGrafter"/>
</dbReference>
<dbReference type="InterPro" id="IPR014013">
    <property type="entry name" value="Helic_SF1/SF2_ATP-bd_DinG/Rad3"/>
</dbReference>
<comment type="similarity">
    <text evidence="17">Belongs to the helicase family. RAD3/XPD subfamily.</text>
</comment>
<dbReference type="InterPro" id="IPR027417">
    <property type="entry name" value="P-loop_NTPase"/>
</dbReference>
<evidence type="ECO:0000256" key="4">
    <source>
        <dbReference type="ARBA" id="ARBA00022741"/>
    </source>
</evidence>
<dbReference type="SMART" id="SM00491">
    <property type="entry name" value="HELICc2"/>
    <property type="match status" value="1"/>
</dbReference>
<dbReference type="GO" id="GO:0016818">
    <property type="term" value="F:hydrolase activity, acting on acid anhydrides, in phosphorus-containing anhydrides"/>
    <property type="evidence" value="ECO:0007669"/>
    <property type="project" value="InterPro"/>
</dbReference>
<dbReference type="Pfam" id="PF23116">
    <property type="entry name" value="HHD_RTEL1"/>
    <property type="match status" value="1"/>
</dbReference>
<feature type="domain" description="Helicase ATP-binding" evidence="19">
    <location>
        <begin position="7"/>
        <end position="312"/>
    </location>
</feature>
<dbReference type="NCBIfam" id="TIGR00604">
    <property type="entry name" value="rad3"/>
    <property type="match status" value="1"/>
</dbReference>
<evidence type="ECO:0000256" key="1">
    <source>
        <dbReference type="ARBA" id="ARBA00004123"/>
    </source>
</evidence>
<keyword evidence="7 17" id="KW-0347">Helicase</keyword>
<dbReference type="InterPro" id="IPR045028">
    <property type="entry name" value="DinG/Rad3-like"/>
</dbReference>
<keyword evidence="5 17" id="KW-0227">DNA damage</keyword>
<feature type="region of interest" description="Disordered" evidence="18">
    <location>
        <begin position="1033"/>
        <end position="1054"/>
    </location>
</feature>
<evidence type="ECO:0000256" key="12">
    <source>
        <dbReference type="ARBA" id="ARBA00023204"/>
    </source>
</evidence>
<evidence type="ECO:0000256" key="13">
    <source>
        <dbReference type="ARBA" id="ARBA00023235"/>
    </source>
</evidence>
<evidence type="ECO:0000256" key="8">
    <source>
        <dbReference type="ARBA" id="ARBA00022840"/>
    </source>
</evidence>
<reference evidence="20" key="2">
    <citation type="submission" date="2023-04" db="EMBL/GenBank/DDBJ databases">
        <authorList>
            <person name="Bu L."/>
            <person name="Lu L."/>
            <person name="Laidemitt M.R."/>
            <person name="Zhang S.M."/>
            <person name="Mutuku M."/>
            <person name="Mkoji G."/>
            <person name="Steinauer M."/>
            <person name="Loker E.S."/>
        </authorList>
    </citation>
    <scope>NUCLEOTIDE SEQUENCE</scope>
    <source>
        <strain evidence="20">KasaAsao</strain>
        <tissue evidence="20">Whole Snail</tissue>
    </source>
</reference>
<dbReference type="Pfam" id="PF13307">
    <property type="entry name" value="Helicase_C_2"/>
    <property type="match status" value="1"/>
</dbReference>
<keyword evidence="14 17" id="KW-0539">Nucleus</keyword>
<comment type="caution">
    <text evidence="20">The sequence shown here is derived from an EMBL/GenBank/DDBJ whole genome shotgun (WGS) entry which is preliminary data.</text>
</comment>
<dbReference type="GO" id="GO:0006310">
    <property type="term" value="P:DNA recombination"/>
    <property type="evidence" value="ECO:0007669"/>
    <property type="project" value="InterPro"/>
</dbReference>
<dbReference type="GO" id="GO:0046872">
    <property type="term" value="F:metal ion binding"/>
    <property type="evidence" value="ECO:0007669"/>
    <property type="project" value="UniProtKB-UniRule"/>
</dbReference>
<dbReference type="FunFam" id="3.40.50.300:FF:000431">
    <property type="entry name" value="Regulator of telomere elongation helicase 1"/>
    <property type="match status" value="1"/>
</dbReference>
<keyword evidence="21" id="KW-1185">Reference proteome</keyword>
<evidence type="ECO:0000259" key="19">
    <source>
        <dbReference type="PROSITE" id="PS51193"/>
    </source>
</evidence>
<protein>
    <recommendedName>
        <fullName evidence="16 17">Regulator of telomere elongation helicase 1 homolog</fullName>
        <ecNumber evidence="17">5.6.2.-</ecNumber>
    </recommendedName>
</protein>
<evidence type="ECO:0000313" key="21">
    <source>
        <dbReference type="Proteomes" id="UP001233172"/>
    </source>
</evidence>
<dbReference type="CDD" id="cd17970">
    <property type="entry name" value="DEAHc_FancJ"/>
    <property type="match status" value="1"/>
</dbReference>
<dbReference type="InterPro" id="IPR030845">
    <property type="entry name" value="RTEL1"/>
</dbReference>
<dbReference type="PANTHER" id="PTHR11472">
    <property type="entry name" value="DNA REPAIR DEAD HELICASE RAD3/XP-D SUBFAMILY MEMBER"/>
    <property type="match status" value="1"/>
</dbReference>
<dbReference type="GO" id="GO:0051539">
    <property type="term" value="F:4 iron, 4 sulfur cluster binding"/>
    <property type="evidence" value="ECO:0007669"/>
    <property type="project" value="UniProtKB-UniRule"/>
</dbReference>
<dbReference type="GO" id="GO:0006281">
    <property type="term" value="P:DNA repair"/>
    <property type="evidence" value="ECO:0007669"/>
    <property type="project" value="UniProtKB-UniRule"/>
</dbReference>
<keyword evidence="6 17" id="KW-0378">Hydrolase</keyword>
<dbReference type="Gene3D" id="3.40.50.300">
    <property type="entry name" value="P-loop containing nucleotide triphosphate hydrolases"/>
    <property type="match status" value="2"/>
</dbReference>
<comment type="function">
    <text evidence="17">A probable ATP-dependent DNA helicase implicated in DNA repair and the maintenance of genomic stability. Acts as an anti-recombinase to counteract toxic recombination and limit crossover during meiosis. Regulates meiotic recombination and crossover homeostasis by physically dissociating strand invasion events and thereby promotes noncrossover repair by meiotic synthesis dependent strand annealing (SDSA) as well as disassembly of D loop recombination intermediates.</text>
</comment>
<gene>
    <name evidence="20" type="ORF">Bpfe_018488</name>
</gene>
<dbReference type="GO" id="GO:0006260">
    <property type="term" value="P:DNA replication"/>
    <property type="evidence" value="ECO:0007669"/>
    <property type="project" value="InterPro"/>
</dbReference>
<feature type="binding site" evidence="17">
    <location>
        <position position="178"/>
    </location>
    <ligand>
        <name>[4Fe-4S] cluster</name>
        <dbReference type="ChEBI" id="CHEBI:49883"/>
    </ligand>
</feature>
<dbReference type="InterPro" id="IPR010614">
    <property type="entry name" value="RAD3-like_helicase_DEAD"/>
</dbReference>
<dbReference type="Pfam" id="PF06733">
    <property type="entry name" value="DEAD_2"/>
    <property type="match status" value="1"/>
</dbReference>
<dbReference type="InterPro" id="IPR006555">
    <property type="entry name" value="ATP-dep_Helicase_C"/>
</dbReference>
<dbReference type="SMART" id="SM00487">
    <property type="entry name" value="DEXDc"/>
    <property type="match status" value="1"/>
</dbReference>
<dbReference type="SUPFAM" id="SSF52540">
    <property type="entry name" value="P-loop containing nucleoside triphosphate hydrolases"/>
    <property type="match status" value="2"/>
</dbReference>
<dbReference type="CDD" id="cd18788">
    <property type="entry name" value="SF2_C_XPD"/>
    <property type="match status" value="1"/>
</dbReference>
<evidence type="ECO:0000256" key="14">
    <source>
        <dbReference type="ARBA" id="ARBA00023242"/>
    </source>
</evidence>
<evidence type="ECO:0000256" key="17">
    <source>
        <dbReference type="HAMAP-Rule" id="MF_03065"/>
    </source>
</evidence>
<keyword evidence="13 17" id="KW-0413">Isomerase</keyword>
<name>A0AAD8F682_BIOPF</name>
<dbReference type="PROSITE" id="PS51193">
    <property type="entry name" value="HELICASE_ATP_BIND_2"/>
    <property type="match status" value="1"/>
</dbReference>
<dbReference type="EC" id="5.6.2.-" evidence="17"/>
<dbReference type="EMBL" id="JASAOG010000097">
    <property type="protein sequence ID" value="KAK0052158.1"/>
    <property type="molecule type" value="Genomic_DNA"/>
</dbReference>
<evidence type="ECO:0000256" key="11">
    <source>
        <dbReference type="ARBA" id="ARBA00023125"/>
    </source>
</evidence>
<dbReference type="GO" id="GO:0010569">
    <property type="term" value="P:regulation of double-strand break repair via homologous recombination"/>
    <property type="evidence" value="ECO:0007669"/>
    <property type="project" value="UniProtKB-UniRule"/>
</dbReference>
<keyword evidence="12 17" id="KW-0234">DNA repair</keyword>
<dbReference type="InterPro" id="IPR013020">
    <property type="entry name" value="Rad3/Chl1-like"/>
</dbReference>
<dbReference type="GO" id="GO:0090657">
    <property type="term" value="P:telomeric loop disassembly"/>
    <property type="evidence" value="ECO:0007669"/>
    <property type="project" value="TreeGrafter"/>
</dbReference>
<dbReference type="GO" id="GO:0005524">
    <property type="term" value="F:ATP binding"/>
    <property type="evidence" value="ECO:0007669"/>
    <property type="project" value="UniProtKB-UniRule"/>
</dbReference>
<organism evidence="20 21">
    <name type="scientific">Biomphalaria pfeifferi</name>
    <name type="common">Bloodfluke planorb</name>
    <name type="synonym">Freshwater snail</name>
    <dbReference type="NCBI Taxonomy" id="112525"/>
    <lineage>
        <taxon>Eukaryota</taxon>
        <taxon>Metazoa</taxon>
        <taxon>Spiralia</taxon>
        <taxon>Lophotrochozoa</taxon>
        <taxon>Mollusca</taxon>
        <taxon>Gastropoda</taxon>
        <taxon>Heterobranchia</taxon>
        <taxon>Euthyneura</taxon>
        <taxon>Panpulmonata</taxon>
        <taxon>Hygrophila</taxon>
        <taxon>Lymnaeoidea</taxon>
        <taxon>Planorbidae</taxon>
        <taxon>Biomphalaria</taxon>
    </lineage>
</organism>
<evidence type="ECO:0000256" key="2">
    <source>
        <dbReference type="ARBA" id="ARBA00022485"/>
    </source>
</evidence>
<reference evidence="20" key="1">
    <citation type="journal article" date="2023" name="PLoS Negl. Trop. Dis.">
        <title>A genome sequence for Biomphalaria pfeifferi, the major vector snail for the human-infecting parasite Schistosoma mansoni.</title>
        <authorList>
            <person name="Bu L."/>
            <person name="Lu L."/>
            <person name="Laidemitt M.R."/>
            <person name="Zhang S.M."/>
            <person name="Mutuku M."/>
            <person name="Mkoji G."/>
            <person name="Steinauer M."/>
            <person name="Loker E.S."/>
        </authorList>
    </citation>
    <scope>NUCLEOTIDE SEQUENCE</scope>
    <source>
        <strain evidence="20">KasaAsao</strain>
    </source>
</reference>
<dbReference type="FunFam" id="3.40.50.300:FF:000691">
    <property type="entry name" value="Regulator of telomere elongation helicase 1"/>
    <property type="match status" value="1"/>
</dbReference>
<keyword evidence="10 17" id="KW-0411">Iron-sulfur</keyword>
<evidence type="ECO:0000256" key="3">
    <source>
        <dbReference type="ARBA" id="ARBA00022723"/>
    </source>
</evidence>
<evidence type="ECO:0000256" key="10">
    <source>
        <dbReference type="ARBA" id="ARBA00023014"/>
    </source>
</evidence>
<dbReference type="Proteomes" id="UP001233172">
    <property type="component" value="Unassembled WGS sequence"/>
</dbReference>
<dbReference type="Gene3D" id="1.20.1160.20">
    <property type="match status" value="1"/>
</dbReference>
<dbReference type="HAMAP" id="MF_03065">
    <property type="entry name" value="RTEL1"/>
    <property type="match status" value="1"/>
</dbReference>
<feature type="compositionally biased region" description="Polar residues" evidence="18">
    <location>
        <begin position="1038"/>
        <end position="1051"/>
    </location>
</feature>
<evidence type="ECO:0000256" key="15">
    <source>
        <dbReference type="ARBA" id="ARBA00049360"/>
    </source>
</evidence>
<evidence type="ECO:0000256" key="9">
    <source>
        <dbReference type="ARBA" id="ARBA00023004"/>
    </source>
</evidence>
<proteinExistence type="inferred from homology"/>
<feature type="binding site" evidence="17">
    <location>
        <position position="151"/>
    </location>
    <ligand>
        <name>[4Fe-4S] cluster</name>
        <dbReference type="ChEBI" id="CHEBI:49883"/>
    </ligand>
</feature>
<dbReference type="GO" id="GO:0070182">
    <property type="term" value="F:DNA polymerase binding"/>
    <property type="evidence" value="ECO:0007669"/>
    <property type="project" value="TreeGrafter"/>
</dbReference>
<evidence type="ECO:0000256" key="16">
    <source>
        <dbReference type="ARBA" id="ARBA00073810"/>
    </source>
</evidence>
<keyword evidence="2 17" id="KW-0004">4Fe-4S</keyword>
<evidence type="ECO:0000256" key="18">
    <source>
        <dbReference type="SAM" id="MobiDB-lite"/>
    </source>
</evidence>
<dbReference type="InterPro" id="IPR057498">
    <property type="entry name" value="Rtel1_ARCH"/>
</dbReference>
<dbReference type="GO" id="GO:0005634">
    <property type="term" value="C:nucleus"/>
    <property type="evidence" value="ECO:0007669"/>
    <property type="project" value="UniProtKB-SubCell"/>
</dbReference>
<feature type="binding site" evidence="17">
    <location>
        <position position="169"/>
    </location>
    <ligand>
        <name>[4Fe-4S] cluster</name>
        <dbReference type="ChEBI" id="CHEBI:49883"/>
    </ligand>
</feature>
<evidence type="ECO:0000256" key="6">
    <source>
        <dbReference type="ARBA" id="ARBA00022801"/>
    </source>
</evidence>
<dbReference type="InterPro" id="IPR006554">
    <property type="entry name" value="Helicase-like_DEXD_c2"/>
</dbReference>
<evidence type="ECO:0000256" key="7">
    <source>
        <dbReference type="ARBA" id="ARBA00022806"/>
    </source>
</evidence>